<evidence type="ECO:0000313" key="2">
    <source>
        <dbReference type="Proteomes" id="UP001056648"/>
    </source>
</evidence>
<proteinExistence type="predicted"/>
<dbReference type="RefSeq" id="WP_252252199.1">
    <property type="nucleotide sequence ID" value="NZ_CP098735.1"/>
</dbReference>
<organism evidence="1 2">
    <name type="scientific">Cupriavidus gilardii</name>
    <dbReference type="NCBI Taxonomy" id="82541"/>
    <lineage>
        <taxon>Bacteria</taxon>
        <taxon>Pseudomonadati</taxon>
        <taxon>Pseudomonadota</taxon>
        <taxon>Betaproteobacteria</taxon>
        <taxon>Burkholderiales</taxon>
        <taxon>Burkholderiaceae</taxon>
        <taxon>Cupriavidus</taxon>
    </lineage>
</organism>
<dbReference type="Pfam" id="PF06252">
    <property type="entry name" value="GemA"/>
    <property type="match status" value="1"/>
</dbReference>
<dbReference type="EMBL" id="CP098735">
    <property type="protein sequence ID" value="USE78083.1"/>
    <property type="molecule type" value="Genomic_DNA"/>
</dbReference>
<dbReference type="Proteomes" id="UP001056648">
    <property type="component" value="Chromosome 1"/>
</dbReference>
<sequence length="132" mass="14800">MVSTATLAKIHIAKKQLAMEDEDYRAMLRSIGGVESAKDLSPIGAAKVMSHLERCGFKPLRQVGRRPRPTRDKNALVGKIEALLAEAERPWSYADAMAKRMFGIEKIDWCDVDQLWRIAAALQKDAKRHGRA</sequence>
<evidence type="ECO:0000313" key="1">
    <source>
        <dbReference type="EMBL" id="USE78083.1"/>
    </source>
</evidence>
<accession>A0ABY4VRW8</accession>
<gene>
    <name evidence="1" type="ORF">NDR89_03275</name>
</gene>
<dbReference type="InterPro" id="IPR009363">
    <property type="entry name" value="Phage_Mu_Gp16"/>
</dbReference>
<reference evidence="1" key="1">
    <citation type="submission" date="2022-06" db="EMBL/GenBank/DDBJ databases">
        <title>Complete genome sequence and characterization of Cupriavidus gilardii QJ1 isolated from contaminating cells.</title>
        <authorList>
            <person name="Qi J."/>
        </authorList>
    </citation>
    <scope>NUCLEOTIDE SEQUENCE</scope>
    <source>
        <strain evidence="1">QJ1</strain>
    </source>
</reference>
<name>A0ABY4VRW8_9BURK</name>
<protein>
    <submittedName>
        <fullName evidence="1">Regulatory protein GemA</fullName>
    </submittedName>
</protein>
<keyword evidence="2" id="KW-1185">Reference proteome</keyword>